<feature type="transmembrane region" description="Helical" evidence="1">
    <location>
        <begin position="393"/>
        <end position="415"/>
    </location>
</feature>
<keyword evidence="1" id="KW-0472">Membrane</keyword>
<feature type="domain" description="Cadherin-like beta-sandwich-like" evidence="3">
    <location>
        <begin position="145"/>
        <end position="223"/>
    </location>
</feature>
<dbReference type="AlphaFoldDB" id="A0A9D1KBE3"/>
<sequence length="441" mass="49362">MKKILFILGLSFLFFCPYVVDAASISVSSSTSTGTVGGNITVRVNINESSGLGSWEYSLDYDSSKLQLLSGNTHVVGYVSSEGQTSQSYTYTFRVKGTGSTTISVVNTAIASWDEVVTSPTDSTTINLVSRSEVEENYSTDNTLASLEVEGFSLSPEFNSDTTSYKVDADSDTTSVKVNAKANDDNAKVSGDGEIEVHEGSNTINVVVEAESGATKTYTIVVNVKEKDPINVEVNKENLSVVRKTDELQDLVKDYFVETTVNINDEEVPAYKIESLNITLVALKDEKGNINFYIYDDGKYTLYQELGNDNLTVHLLDDGKYPSNYKKYTVKIDGEEYTIYKLNKDSKYYLVYGENVETGKKGLYLYDSVDKTLQRYYTEEVDSLNDELRINSFIIMGLTCLIVLLLIIFLIALHTKNNDKRKYKKEIKKRLKQEKKDFLKD</sequence>
<dbReference type="InterPro" id="IPR025883">
    <property type="entry name" value="Cadherin-like_domain"/>
</dbReference>
<organism evidence="4 5">
    <name type="scientific">Candidatus Onthousia faecipullorum</name>
    <dbReference type="NCBI Taxonomy" id="2840887"/>
    <lineage>
        <taxon>Bacteria</taxon>
        <taxon>Bacillati</taxon>
        <taxon>Bacillota</taxon>
        <taxon>Bacilli</taxon>
        <taxon>Candidatus Onthousia</taxon>
    </lineage>
</organism>
<dbReference type="GO" id="GO:0030246">
    <property type="term" value="F:carbohydrate binding"/>
    <property type="evidence" value="ECO:0007669"/>
    <property type="project" value="InterPro"/>
</dbReference>
<protein>
    <submittedName>
        <fullName evidence="4">Cadherin-like beta sandwich domain-containing protein</fullName>
    </submittedName>
</protein>
<feature type="chain" id="PRO_5039140223" evidence="2">
    <location>
        <begin position="23"/>
        <end position="441"/>
    </location>
</feature>
<name>A0A9D1KBE3_9FIRM</name>
<comment type="caution">
    <text evidence="4">The sequence shown here is derived from an EMBL/GenBank/DDBJ whole genome shotgun (WGS) entry which is preliminary data.</text>
</comment>
<dbReference type="EMBL" id="DVKQ01000046">
    <property type="protein sequence ID" value="HIT37525.1"/>
    <property type="molecule type" value="Genomic_DNA"/>
</dbReference>
<keyword evidence="1" id="KW-0812">Transmembrane</keyword>
<evidence type="ECO:0000256" key="1">
    <source>
        <dbReference type="SAM" id="Phobius"/>
    </source>
</evidence>
<reference evidence="4" key="2">
    <citation type="journal article" date="2021" name="PeerJ">
        <title>Extensive microbial diversity within the chicken gut microbiome revealed by metagenomics and culture.</title>
        <authorList>
            <person name="Gilroy R."/>
            <person name="Ravi A."/>
            <person name="Getino M."/>
            <person name="Pursley I."/>
            <person name="Horton D.L."/>
            <person name="Alikhan N.F."/>
            <person name="Baker D."/>
            <person name="Gharbi K."/>
            <person name="Hall N."/>
            <person name="Watson M."/>
            <person name="Adriaenssens E.M."/>
            <person name="Foster-Nyarko E."/>
            <person name="Jarju S."/>
            <person name="Secka A."/>
            <person name="Antonio M."/>
            <person name="Oren A."/>
            <person name="Chaudhuri R.R."/>
            <person name="La Ragione R."/>
            <person name="Hildebrand F."/>
            <person name="Pallen M.J."/>
        </authorList>
    </citation>
    <scope>NUCLEOTIDE SEQUENCE</scope>
    <source>
        <strain evidence="4">CHK195-26880</strain>
    </source>
</reference>
<dbReference type="Proteomes" id="UP000886833">
    <property type="component" value="Unassembled WGS sequence"/>
</dbReference>
<evidence type="ECO:0000256" key="2">
    <source>
        <dbReference type="SAM" id="SignalP"/>
    </source>
</evidence>
<dbReference type="Gene3D" id="2.60.40.680">
    <property type="match status" value="1"/>
</dbReference>
<reference evidence="4" key="1">
    <citation type="submission" date="2020-10" db="EMBL/GenBank/DDBJ databases">
        <authorList>
            <person name="Gilroy R."/>
        </authorList>
    </citation>
    <scope>NUCLEOTIDE SEQUENCE</scope>
    <source>
        <strain evidence="4">CHK195-26880</strain>
    </source>
</reference>
<proteinExistence type="predicted"/>
<evidence type="ECO:0000259" key="3">
    <source>
        <dbReference type="Pfam" id="PF12733"/>
    </source>
</evidence>
<dbReference type="Pfam" id="PF12733">
    <property type="entry name" value="Cadherin-like"/>
    <property type="match status" value="1"/>
</dbReference>
<evidence type="ECO:0000313" key="4">
    <source>
        <dbReference type="EMBL" id="HIT37525.1"/>
    </source>
</evidence>
<feature type="signal peptide" evidence="2">
    <location>
        <begin position="1"/>
        <end position="22"/>
    </location>
</feature>
<gene>
    <name evidence="4" type="ORF">IAB59_03485</name>
</gene>
<dbReference type="SUPFAM" id="SSF49384">
    <property type="entry name" value="Carbohydrate-binding domain"/>
    <property type="match status" value="1"/>
</dbReference>
<keyword evidence="1" id="KW-1133">Transmembrane helix</keyword>
<keyword evidence="2" id="KW-0732">Signal</keyword>
<dbReference type="InterPro" id="IPR008965">
    <property type="entry name" value="CBM2/CBM3_carb-bd_dom_sf"/>
</dbReference>
<accession>A0A9D1KBE3</accession>
<evidence type="ECO:0000313" key="5">
    <source>
        <dbReference type="Proteomes" id="UP000886833"/>
    </source>
</evidence>